<sequence>MLQRARTSGEKKGKQNLSEKIEAVEKGVLFAAAFHAMPPSIRSLRRL</sequence>
<dbReference type="RefSeq" id="WP_197171803.1">
    <property type="nucleotide sequence ID" value="NZ_SJPY01000006.1"/>
</dbReference>
<dbReference type="EMBL" id="SJPY01000006">
    <property type="protein sequence ID" value="TWU38869.1"/>
    <property type="molecule type" value="Genomic_DNA"/>
</dbReference>
<name>A0A5C6DVN8_9BACT</name>
<evidence type="ECO:0000313" key="1">
    <source>
        <dbReference type="EMBL" id="TWU38869.1"/>
    </source>
</evidence>
<reference evidence="1 2" key="1">
    <citation type="submission" date="2019-02" db="EMBL/GenBank/DDBJ databases">
        <title>Deep-cultivation of Planctomycetes and their phenomic and genomic characterization uncovers novel biology.</title>
        <authorList>
            <person name="Wiegand S."/>
            <person name="Jogler M."/>
            <person name="Boedeker C."/>
            <person name="Pinto D."/>
            <person name="Vollmers J."/>
            <person name="Rivas-Marin E."/>
            <person name="Kohn T."/>
            <person name="Peeters S.H."/>
            <person name="Heuer A."/>
            <person name="Rast P."/>
            <person name="Oberbeckmann S."/>
            <person name="Bunk B."/>
            <person name="Jeske O."/>
            <person name="Meyerdierks A."/>
            <person name="Storesund J.E."/>
            <person name="Kallscheuer N."/>
            <person name="Luecker S."/>
            <person name="Lage O.M."/>
            <person name="Pohl T."/>
            <person name="Merkel B.J."/>
            <person name="Hornburger P."/>
            <person name="Mueller R.-W."/>
            <person name="Bruemmer F."/>
            <person name="Labrenz M."/>
            <person name="Spormann A.M."/>
            <person name="Op Den Camp H."/>
            <person name="Overmann J."/>
            <person name="Amann R."/>
            <person name="Jetten M.S.M."/>
            <person name="Mascher T."/>
            <person name="Medema M.H."/>
            <person name="Devos D.P."/>
            <person name="Kaster A.-K."/>
            <person name="Ovreas L."/>
            <person name="Rohde M."/>
            <person name="Galperin M.Y."/>
            <person name="Jogler C."/>
        </authorList>
    </citation>
    <scope>NUCLEOTIDE SEQUENCE [LARGE SCALE GENOMIC DNA]</scope>
    <source>
        <strain evidence="1 2">Q31b</strain>
    </source>
</reference>
<evidence type="ECO:0000313" key="2">
    <source>
        <dbReference type="Proteomes" id="UP000315471"/>
    </source>
</evidence>
<dbReference type="Proteomes" id="UP000315471">
    <property type="component" value="Unassembled WGS sequence"/>
</dbReference>
<gene>
    <name evidence="1" type="ORF">Q31b_39470</name>
</gene>
<accession>A0A5C6DVN8</accession>
<protein>
    <submittedName>
        <fullName evidence="1">Uncharacterized protein</fullName>
    </submittedName>
</protein>
<dbReference type="AlphaFoldDB" id="A0A5C6DVN8"/>
<comment type="caution">
    <text evidence="1">The sequence shown here is derived from an EMBL/GenBank/DDBJ whole genome shotgun (WGS) entry which is preliminary data.</text>
</comment>
<keyword evidence="2" id="KW-1185">Reference proteome</keyword>
<organism evidence="1 2">
    <name type="scientific">Novipirellula aureliae</name>
    <dbReference type="NCBI Taxonomy" id="2527966"/>
    <lineage>
        <taxon>Bacteria</taxon>
        <taxon>Pseudomonadati</taxon>
        <taxon>Planctomycetota</taxon>
        <taxon>Planctomycetia</taxon>
        <taxon>Pirellulales</taxon>
        <taxon>Pirellulaceae</taxon>
        <taxon>Novipirellula</taxon>
    </lineage>
</organism>
<proteinExistence type="predicted"/>